<evidence type="ECO:0000313" key="13">
    <source>
        <dbReference type="Proteomes" id="UP000245942"/>
    </source>
</evidence>
<dbReference type="PROSITE" id="PS00221">
    <property type="entry name" value="MIP"/>
    <property type="match status" value="1"/>
</dbReference>
<feature type="region of interest" description="Disordered" evidence="10">
    <location>
        <begin position="1"/>
        <end position="83"/>
    </location>
</feature>
<dbReference type="SUPFAM" id="SSF81338">
    <property type="entry name" value="Aquaporin-like"/>
    <property type="match status" value="1"/>
</dbReference>
<keyword evidence="13" id="KW-1185">Reference proteome</keyword>
<dbReference type="PRINTS" id="PR00783">
    <property type="entry name" value="MINTRINSICP"/>
</dbReference>
<evidence type="ECO:0000256" key="8">
    <source>
        <dbReference type="ARBA" id="ARBA00034651"/>
    </source>
</evidence>
<feature type="compositionally biased region" description="Low complexity" evidence="10">
    <location>
        <begin position="23"/>
        <end position="43"/>
    </location>
</feature>
<dbReference type="RefSeq" id="XP_025346277.1">
    <property type="nucleotide sequence ID" value="XM_025492984.1"/>
</dbReference>
<protein>
    <submittedName>
        <fullName evidence="12">Aquaporin-like protein</fullName>
    </submittedName>
</protein>
<dbReference type="EMBL" id="KZ819332">
    <property type="protein sequence ID" value="PWN19117.1"/>
    <property type="molecule type" value="Genomic_DNA"/>
</dbReference>
<keyword evidence="6 11" id="KW-1133">Transmembrane helix</keyword>
<dbReference type="OrthoDB" id="3222at2759"/>
<comment type="subcellular location">
    <subcellularLocation>
        <location evidence="1">Membrane</location>
        <topology evidence="1">Multi-pass membrane protein</topology>
    </subcellularLocation>
</comment>
<dbReference type="Gene3D" id="1.20.1080.10">
    <property type="entry name" value="Glycerol uptake facilitator protein"/>
    <property type="match status" value="1"/>
</dbReference>
<dbReference type="GO" id="GO:0015250">
    <property type="term" value="F:water channel activity"/>
    <property type="evidence" value="ECO:0007669"/>
    <property type="project" value="TreeGrafter"/>
</dbReference>
<feature type="transmembrane region" description="Helical" evidence="11">
    <location>
        <begin position="190"/>
        <end position="209"/>
    </location>
</feature>
<keyword evidence="3 9" id="KW-0813">Transport</keyword>
<evidence type="ECO:0000256" key="2">
    <source>
        <dbReference type="ARBA" id="ARBA00006175"/>
    </source>
</evidence>
<evidence type="ECO:0000256" key="11">
    <source>
        <dbReference type="SAM" id="Phobius"/>
    </source>
</evidence>
<keyword evidence="5" id="KW-0677">Repeat</keyword>
<accession>A0A316U1E7</accession>
<feature type="transmembrane region" description="Helical" evidence="11">
    <location>
        <begin position="250"/>
        <end position="271"/>
    </location>
</feature>
<dbReference type="InterPro" id="IPR050363">
    <property type="entry name" value="MIP/Aquaporin"/>
</dbReference>
<comment type="catalytic activity">
    <reaction evidence="8">
        <text>H2O(in) = H2O(out)</text>
        <dbReference type="Rhea" id="RHEA:29667"/>
        <dbReference type="ChEBI" id="CHEBI:15377"/>
    </reaction>
</comment>
<proteinExistence type="inferred from homology"/>
<feature type="transmembrane region" description="Helical" evidence="11">
    <location>
        <begin position="150"/>
        <end position="169"/>
    </location>
</feature>
<dbReference type="InterPro" id="IPR000425">
    <property type="entry name" value="MIP"/>
</dbReference>
<dbReference type="Proteomes" id="UP000245942">
    <property type="component" value="Unassembled WGS sequence"/>
</dbReference>
<evidence type="ECO:0000256" key="9">
    <source>
        <dbReference type="RuleBase" id="RU000477"/>
    </source>
</evidence>
<comment type="similarity">
    <text evidence="2 9">Belongs to the MIP/aquaporin (TC 1.A.8) family.</text>
</comment>
<evidence type="ECO:0000256" key="6">
    <source>
        <dbReference type="ARBA" id="ARBA00022989"/>
    </source>
</evidence>
<keyword evidence="4 9" id="KW-0812">Transmembrane</keyword>
<dbReference type="GeneID" id="37014718"/>
<gene>
    <name evidence="12" type="ORF">BCV69DRAFT_284272</name>
</gene>
<dbReference type="InterPro" id="IPR022357">
    <property type="entry name" value="MIP_CS"/>
</dbReference>
<dbReference type="PANTHER" id="PTHR43829">
    <property type="entry name" value="AQUAPORIN OR AQUAGLYCEROPORIN RELATED"/>
    <property type="match status" value="1"/>
</dbReference>
<reference evidence="12 13" key="1">
    <citation type="journal article" date="2018" name="Mol. Biol. Evol.">
        <title>Broad Genomic Sampling Reveals a Smut Pathogenic Ancestry of the Fungal Clade Ustilaginomycotina.</title>
        <authorList>
            <person name="Kijpornyongpan T."/>
            <person name="Mondo S.J."/>
            <person name="Barry K."/>
            <person name="Sandor L."/>
            <person name="Lee J."/>
            <person name="Lipzen A."/>
            <person name="Pangilinan J."/>
            <person name="LaButti K."/>
            <person name="Hainaut M."/>
            <person name="Henrissat B."/>
            <person name="Grigoriev I.V."/>
            <person name="Spatafora J.W."/>
            <person name="Aime M.C."/>
        </authorList>
    </citation>
    <scope>NUCLEOTIDE SEQUENCE [LARGE SCALE GENOMIC DNA]</scope>
    <source>
        <strain evidence="12 13">MCA 4718</strain>
    </source>
</reference>
<evidence type="ECO:0000256" key="10">
    <source>
        <dbReference type="SAM" id="MobiDB-lite"/>
    </source>
</evidence>
<dbReference type="InterPro" id="IPR023271">
    <property type="entry name" value="Aquaporin-like"/>
</dbReference>
<evidence type="ECO:0000256" key="1">
    <source>
        <dbReference type="ARBA" id="ARBA00004141"/>
    </source>
</evidence>
<dbReference type="PANTHER" id="PTHR43829:SF9">
    <property type="entry name" value="AQUAPORIN-9"/>
    <property type="match status" value="1"/>
</dbReference>
<feature type="transmembrane region" description="Helical" evidence="11">
    <location>
        <begin position="283"/>
        <end position="307"/>
    </location>
</feature>
<organism evidence="12 13">
    <name type="scientific">Pseudomicrostroma glucosiphilum</name>
    <dbReference type="NCBI Taxonomy" id="1684307"/>
    <lineage>
        <taxon>Eukaryota</taxon>
        <taxon>Fungi</taxon>
        <taxon>Dikarya</taxon>
        <taxon>Basidiomycota</taxon>
        <taxon>Ustilaginomycotina</taxon>
        <taxon>Exobasidiomycetes</taxon>
        <taxon>Microstromatales</taxon>
        <taxon>Microstromatales incertae sedis</taxon>
        <taxon>Pseudomicrostroma</taxon>
    </lineage>
</organism>
<dbReference type="AlphaFoldDB" id="A0A316U1E7"/>
<feature type="transmembrane region" description="Helical" evidence="11">
    <location>
        <begin position="109"/>
        <end position="125"/>
    </location>
</feature>
<keyword evidence="7 11" id="KW-0472">Membrane</keyword>
<dbReference type="Pfam" id="PF00230">
    <property type="entry name" value="MIP"/>
    <property type="match status" value="1"/>
</dbReference>
<dbReference type="GO" id="GO:0015254">
    <property type="term" value="F:glycerol channel activity"/>
    <property type="evidence" value="ECO:0007669"/>
    <property type="project" value="TreeGrafter"/>
</dbReference>
<evidence type="ECO:0000256" key="5">
    <source>
        <dbReference type="ARBA" id="ARBA00022737"/>
    </source>
</evidence>
<sequence>MSSEGRAPLLPTTSIPREDLDSTPRAARTASSSSTSRPQATPRRPSRLQSILNTTRDEARAPPSAGSPRLPAQPLSPSYDGLLHNPRWTVRPGKPNLWARTRKAYHEELAEFLGTALILILGAGVECQGRLHFDLAGHDYSAGDYNSGRFGWAVGVALGVWIAGGVSGAHLNPTVTISLWFFRGFPARRVIPYILAQILGGFFGSALAYSNYHHSISVREGSTSSRTVIGPNSTAGLFVTFPQSYLDGDWLAAAWSEALASAVLVCAVFALSDKGGLGVPKGIMPIAMFLTLLGIGSALGINTGYAINFARDFGPRLFLSLMGYPSTVFTHNNYWCLWGPGLASIIGGLVGGGMYDVCVYTGEDSPVNRIGRGQGGEIALETEEEEEE</sequence>
<evidence type="ECO:0000256" key="4">
    <source>
        <dbReference type="ARBA" id="ARBA00022692"/>
    </source>
</evidence>
<dbReference type="STRING" id="1684307.A0A316U1E7"/>
<evidence type="ECO:0000256" key="3">
    <source>
        <dbReference type="ARBA" id="ARBA00022448"/>
    </source>
</evidence>
<dbReference type="GO" id="GO:0005886">
    <property type="term" value="C:plasma membrane"/>
    <property type="evidence" value="ECO:0007669"/>
    <property type="project" value="TreeGrafter"/>
</dbReference>
<evidence type="ECO:0000313" key="12">
    <source>
        <dbReference type="EMBL" id="PWN19117.1"/>
    </source>
</evidence>
<name>A0A316U1E7_9BASI</name>
<evidence type="ECO:0000256" key="7">
    <source>
        <dbReference type="ARBA" id="ARBA00023136"/>
    </source>
</evidence>